<keyword evidence="2 5" id="KW-0808">Transferase</keyword>
<evidence type="ECO:0000256" key="1">
    <source>
        <dbReference type="ARBA" id="ARBA00022603"/>
    </source>
</evidence>
<feature type="domain" description="RNA 2-O ribose methyltransferase substrate binding" evidence="4">
    <location>
        <begin position="41"/>
        <end position="114"/>
    </location>
</feature>
<dbReference type="RefSeq" id="WP_073627366.1">
    <property type="nucleotide sequence ID" value="NZ_FRXO01000003.1"/>
</dbReference>
<dbReference type="GO" id="GO:0003723">
    <property type="term" value="F:RNA binding"/>
    <property type="evidence" value="ECO:0007669"/>
    <property type="project" value="InterPro"/>
</dbReference>
<dbReference type="PANTHER" id="PTHR46429">
    <property type="entry name" value="23S RRNA (GUANOSINE-2'-O-)-METHYLTRANSFERASE RLMB"/>
    <property type="match status" value="1"/>
</dbReference>
<dbReference type="AlphaFoldDB" id="A0A1M7ZGV4"/>
<dbReference type="InterPro" id="IPR029028">
    <property type="entry name" value="Alpha/beta_knot_MTases"/>
</dbReference>
<dbReference type="InterPro" id="IPR013123">
    <property type="entry name" value="SpoU_subst-bd"/>
</dbReference>
<dbReference type="Gene3D" id="3.40.1280.10">
    <property type="match status" value="1"/>
</dbReference>
<dbReference type="Pfam" id="PF08032">
    <property type="entry name" value="SpoU_sub_bind"/>
    <property type="match status" value="1"/>
</dbReference>
<dbReference type="Pfam" id="PF00588">
    <property type="entry name" value="SpoU_methylase"/>
    <property type="match status" value="1"/>
</dbReference>
<evidence type="ECO:0000256" key="2">
    <source>
        <dbReference type="ARBA" id="ARBA00022679"/>
    </source>
</evidence>
<dbReference type="PANTHER" id="PTHR46429:SF1">
    <property type="entry name" value="23S RRNA (GUANOSINE-2'-O-)-METHYLTRANSFERASE RLMB"/>
    <property type="match status" value="1"/>
</dbReference>
<dbReference type="SUPFAM" id="SSF75217">
    <property type="entry name" value="alpha/beta knot"/>
    <property type="match status" value="1"/>
</dbReference>
<dbReference type="GO" id="GO:0032259">
    <property type="term" value="P:methylation"/>
    <property type="evidence" value="ECO:0007669"/>
    <property type="project" value="UniProtKB-KW"/>
</dbReference>
<protein>
    <submittedName>
        <fullName evidence="5">23S rRNA (Guanosine2251-2'-O)-methyltransferase</fullName>
    </submittedName>
</protein>
<feature type="compositionally biased region" description="Basic and acidic residues" evidence="3">
    <location>
        <begin position="1"/>
        <end position="21"/>
    </location>
</feature>
<dbReference type="Proteomes" id="UP000186406">
    <property type="component" value="Unassembled WGS sequence"/>
</dbReference>
<dbReference type="CDD" id="cd18103">
    <property type="entry name" value="SpoU-like_RlmB"/>
    <property type="match status" value="1"/>
</dbReference>
<dbReference type="SMART" id="SM00967">
    <property type="entry name" value="SpoU_sub_bind"/>
    <property type="match status" value="1"/>
</dbReference>
<dbReference type="GO" id="GO:0005829">
    <property type="term" value="C:cytosol"/>
    <property type="evidence" value="ECO:0007669"/>
    <property type="project" value="TreeGrafter"/>
</dbReference>
<dbReference type="OrthoDB" id="9785673at2"/>
<keyword evidence="6" id="KW-1185">Reference proteome</keyword>
<evidence type="ECO:0000256" key="3">
    <source>
        <dbReference type="SAM" id="MobiDB-lite"/>
    </source>
</evidence>
<dbReference type="GO" id="GO:0008173">
    <property type="term" value="F:RNA methyltransferase activity"/>
    <property type="evidence" value="ECO:0007669"/>
    <property type="project" value="InterPro"/>
</dbReference>
<dbReference type="InterPro" id="IPR029026">
    <property type="entry name" value="tRNA_m1G_MTases_N"/>
</dbReference>
<keyword evidence="1 5" id="KW-0489">Methyltransferase</keyword>
<sequence>MTADTPRRPDRKPDDRRTERRPPRRTSSTRSHWSPGENRIVIYGVHAVAAALANPARIKHRLVATHNALARLSEAGIDLPVAPEVADPKVVAEMVPADAVHQGIALVTEPLAPAEVGDLGTARLVLALDQVTDPHNVGAIMRSAVALGASALFTTSRHSPQESGVLAKAASGAVDLLPHASVPNLPRTLRDLKDEGFTIIGLDSEAEHDLESVPVGDKVALVLGSEGKGLRGAVKTATDAVARLEAPGPFASLNVSNAAAIALYVMRRRLAGG</sequence>
<proteinExistence type="predicted"/>
<evidence type="ECO:0000313" key="6">
    <source>
        <dbReference type="Proteomes" id="UP000186406"/>
    </source>
</evidence>
<dbReference type="InterPro" id="IPR001537">
    <property type="entry name" value="SpoU_MeTrfase"/>
</dbReference>
<organism evidence="5 6">
    <name type="scientific">Pseudoxanthobacter soli DSM 19599</name>
    <dbReference type="NCBI Taxonomy" id="1123029"/>
    <lineage>
        <taxon>Bacteria</taxon>
        <taxon>Pseudomonadati</taxon>
        <taxon>Pseudomonadota</taxon>
        <taxon>Alphaproteobacteria</taxon>
        <taxon>Hyphomicrobiales</taxon>
        <taxon>Segnochrobactraceae</taxon>
        <taxon>Pseudoxanthobacter</taxon>
    </lineage>
</organism>
<name>A0A1M7ZGV4_9HYPH</name>
<dbReference type="STRING" id="1123029.SAMN02745172_01572"/>
<dbReference type="InterPro" id="IPR029064">
    <property type="entry name" value="Ribosomal_eL30-like_sf"/>
</dbReference>
<dbReference type="SUPFAM" id="SSF55315">
    <property type="entry name" value="L30e-like"/>
    <property type="match status" value="1"/>
</dbReference>
<dbReference type="InterPro" id="IPR004441">
    <property type="entry name" value="rRNA_MeTrfase_TrmH"/>
</dbReference>
<reference evidence="5 6" key="1">
    <citation type="submission" date="2016-12" db="EMBL/GenBank/DDBJ databases">
        <authorList>
            <person name="Song W.-J."/>
            <person name="Kurnit D.M."/>
        </authorList>
    </citation>
    <scope>NUCLEOTIDE SEQUENCE [LARGE SCALE GENOMIC DNA]</scope>
    <source>
        <strain evidence="5 6">DSM 19599</strain>
    </source>
</reference>
<gene>
    <name evidence="5" type="ORF">SAMN02745172_01572</name>
</gene>
<dbReference type="Gene3D" id="3.30.1330.30">
    <property type="match status" value="1"/>
</dbReference>
<accession>A0A1M7ZGV4</accession>
<dbReference type="EMBL" id="FRXO01000003">
    <property type="protein sequence ID" value="SHO64103.1"/>
    <property type="molecule type" value="Genomic_DNA"/>
</dbReference>
<evidence type="ECO:0000313" key="5">
    <source>
        <dbReference type="EMBL" id="SHO64103.1"/>
    </source>
</evidence>
<feature type="region of interest" description="Disordered" evidence="3">
    <location>
        <begin position="1"/>
        <end position="33"/>
    </location>
</feature>
<dbReference type="GO" id="GO:0006396">
    <property type="term" value="P:RNA processing"/>
    <property type="evidence" value="ECO:0007669"/>
    <property type="project" value="InterPro"/>
</dbReference>
<evidence type="ECO:0000259" key="4">
    <source>
        <dbReference type="SMART" id="SM00967"/>
    </source>
</evidence>